<dbReference type="AlphaFoldDB" id="A0A450X148"/>
<evidence type="ECO:0000313" key="1">
    <source>
        <dbReference type="EMBL" id="VFK23007.1"/>
    </source>
</evidence>
<accession>A0A450X148</accession>
<proteinExistence type="predicted"/>
<gene>
    <name evidence="1" type="ORF">BECKMB1821G_GA0114241_100376</name>
    <name evidence="3" type="ORF">BECKMB1821H_GA0114242_100612</name>
    <name evidence="2" type="ORF">BECKMB1821I_GA0114274_100162</name>
</gene>
<name>A0A450X148_9GAMM</name>
<evidence type="ECO:0000313" key="2">
    <source>
        <dbReference type="EMBL" id="VFK26602.1"/>
    </source>
</evidence>
<evidence type="ECO:0000313" key="3">
    <source>
        <dbReference type="EMBL" id="VFK74525.1"/>
    </source>
</evidence>
<organism evidence="1">
    <name type="scientific">Candidatus Kentrum sp. MB</name>
    <dbReference type="NCBI Taxonomy" id="2138164"/>
    <lineage>
        <taxon>Bacteria</taxon>
        <taxon>Pseudomonadati</taxon>
        <taxon>Pseudomonadota</taxon>
        <taxon>Gammaproteobacteria</taxon>
        <taxon>Candidatus Kentrum</taxon>
    </lineage>
</organism>
<dbReference type="EMBL" id="CAADFO010000003">
    <property type="protein sequence ID" value="VFK23007.1"/>
    <property type="molecule type" value="Genomic_DNA"/>
</dbReference>
<dbReference type="EMBL" id="CAADFQ010000001">
    <property type="protein sequence ID" value="VFK26602.1"/>
    <property type="molecule type" value="Genomic_DNA"/>
</dbReference>
<protein>
    <submittedName>
        <fullName evidence="1">Uncharacterized protein</fullName>
    </submittedName>
</protein>
<reference evidence="1" key="1">
    <citation type="submission" date="2019-02" db="EMBL/GenBank/DDBJ databases">
        <authorList>
            <person name="Gruber-Vodicka R. H."/>
            <person name="Seah K. B. B."/>
        </authorList>
    </citation>
    <scope>NUCLEOTIDE SEQUENCE</scope>
    <source>
        <strain evidence="1">BECK_BZ197</strain>
        <strain evidence="3">BECK_BZ198</strain>
        <strain evidence="2">BECK_BZ199</strain>
    </source>
</reference>
<sequence>MIVILNLFAGNHDRGLLAGNDERLSRKTLNKKRLKNSFILRRTVISGVSSPPRRKDPSLGDDNPGIRFLATLEMTMCVLLSRMFCHSKYVGIPNVLSSRSKARDLVRLVLSCTFMQLPFVRFRGLRRW</sequence>
<dbReference type="EMBL" id="CAADGH010000006">
    <property type="protein sequence ID" value="VFK74525.1"/>
    <property type="molecule type" value="Genomic_DNA"/>
</dbReference>